<accession>A0A0F9ESM4</accession>
<reference evidence="2" key="1">
    <citation type="journal article" date="2015" name="Nature">
        <title>Complex archaea that bridge the gap between prokaryotes and eukaryotes.</title>
        <authorList>
            <person name="Spang A."/>
            <person name="Saw J.H."/>
            <person name="Jorgensen S.L."/>
            <person name="Zaremba-Niedzwiedzka K."/>
            <person name="Martijn J."/>
            <person name="Lind A.E."/>
            <person name="van Eijk R."/>
            <person name="Schleper C."/>
            <person name="Guy L."/>
            <person name="Ettema T.J."/>
        </authorList>
    </citation>
    <scope>NUCLEOTIDE SEQUENCE</scope>
</reference>
<organism evidence="2">
    <name type="scientific">marine sediment metagenome</name>
    <dbReference type="NCBI Taxonomy" id="412755"/>
    <lineage>
        <taxon>unclassified sequences</taxon>
        <taxon>metagenomes</taxon>
        <taxon>ecological metagenomes</taxon>
    </lineage>
</organism>
<dbReference type="EMBL" id="LAZR01033494">
    <property type="protein sequence ID" value="KKL47920.1"/>
    <property type="molecule type" value="Genomic_DNA"/>
</dbReference>
<sequence>MGEIFSTSGENSNNVGTPPPFLQGVFIPGIDNQEIQDGFGLVIPLGGGKTAKRYAPYGISIITGPQENQLYDLSKVPAEGANFSFEGLIGPQGIAGRDGIDGIIQVIVAPNSSFLTALPHNIDEINGLGTAADLLVYTNTYTTVETIAGVELTSGTTNGNTIPTSPTSEEREITLDTPVELTSGVKELAAKEAKTKELADGDAEKAKDEEAKVDESKAEEAKPEEDDS</sequence>
<protein>
    <submittedName>
        <fullName evidence="2">Uncharacterized protein</fullName>
    </submittedName>
</protein>
<evidence type="ECO:0000313" key="2">
    <source>
        <dbReference type="EMBL" id="KKL47920.1"/>
    </source>
</evidence>
<evidence type="ECO:0000256" key="1">
    <source>
        <dbReference type="SAM" id="MobiDB-lite"/>
    </source>
</evidence>
<gene>
    <name evidence="2" type="ORF">LCGC14_2330720</name>
</gene>
<proteinExistence type="predicted"/>
<name>A0A0F9ESM4_9ZZZZ</name>
<feature type="non-terminal residue" evidence="2">
    <location>
        <position position="228"/>
    </location>
</feature>
<dbReference type="AlphaFoldDB" id="A0A0F9ESM4"/>
<comment type="caution">
    <text evidence="2">The sequence shown here is derived from an EMBL/GenBank/DDBJ whole genome shotgun (WGS) entry which is preliminary data.</text>
</comment>
<feature type="compositionally biased region" description="Basic and acidic residues" evidence="1">
    <location>
        <begin position="191"/>
        <end position="221"/>
    </location>
</feature>
<feature type="region of interest" description="Disordered" evidence="1">
    <location>
        <begin position="191"/>
        <end position="228"/>
    </location>
</feature>